<feature type="compositionally biased region" description="Low complexity" evidence="2">
    <location>
        <begin position="1297"/>
        <end position="1314"/>
    </location>
</feature>
<dbReference type="EMBL" id="JAACJL010000045">
    <property type="protein sequence ID" value="KAF4614207.1"/>
    <property type="molecule type" value="Genomic_DNA"/>
</dbReference>
<evidence type="ECO:0000313" key="4">
    <source>
        <dbReference type="EMBL" id="KAF4614207.1"/>
    </source>
</evidence>
<evidence type="ECO:0000256" key="1">
    <source>
        <dbReference type="ARBA" id="ARBA00022737"/>
    </source>
</evidence>
<proteinExistence type="predicted"/>
<feature type="compositionally biased region" description="Acidic residues" evidence="2">
    <location>
        <begin position="1101"/>
        <end position="1111"/>
    </location>
</feature>
<feature type="compositionally biased region" description="Low complexity" evidence="2">
    <location>
        <begin position="466"/>
        <end position="476"/>
    </location>
</feature>
<dbReference type="Gene3D" id="3.40.50.10190">
    <property type="entry name" value="BRCT domain"/>
    <property type="match status" value="4"/>
</dbReference>
<feature type="region of interest" description="Disordered" evidence="2">
    <location>
        <begin position="832"/>
        <end position="959"/>
    </location>
</feature>
<feature type="domain" description="BRCT" evidence="3">
    <location>
        <begin position="172"/>
        <end position="270"/>
    </location>
</feature>
<evidence type="ECO:0000259" key="3">
    <source>
        <dbReference type="PROSITE" id="PS50172"/>
    </source>
</evidence>
<feature type="compositionally biased region" description="Low complexity" evidence="2">
    <location>
        <begin position="495"/>
        <end position="513"/>
    </location>
</feature>
<dbReference type="Proteomes" id="UP000521872">
    <property type="component" value="Unassembled WGS sequence"/>
</dbReference>
<evidence type="ECO:0000256" key="2">
    <source>
        <dbReference type="SAM" id="MobiDB-lite"/>
    </source>
</evidence>
<feature type="region of interest" description="Disordered" evidence="2">
    <location>
        <begin position="793"/>
        <end position="818"/>
    </location>
</feature>
<sequence>MRRRGNKSTKVPNVKLRPAYPAAGSSRSAAAAMVVEEESCWAEETQSQGFFTNTSDDEDYGDDIYGIMGLGRARSRMLADPCPRPLRGVCICASGVADKPTLFKQAVELGATCTRAFTDRVTHLVATGHGGAKYGCALERKIPILKPTWITENYKIWLRGDDFDFDESIQLHRLPIFSGVVLCPSGITDITTRTRISKLVTAHQGEYVKNLERPVRVTHLLCSGDEETEKMRYAEKFNERGEARIYMVWEEWFWDSLEFGGRFEEERYLVRRGPRPGRKSLTGAGSSSPGHPPPSSEVASQHDECPSSSAEDNPPLPLPGRRQQHFPAPPAQASQPPQQSQHHHPANEQQPQPQDAAETTEDEPAFINVLPAVTLQLWGSLLHRRGYEVSDGEVILSPSKAKANNNAKGKGRAAAGEDDMDVDVDGEQLAPLRLNKGKEREEMKFGAARSVISSFRRVNSFAPALEASSSSLPGAEGPSGGRVLPFRRSKTVSGAVAFGGAPPPAEDAAGPLGRAVSTGDIPGAGPSTSTSNANPAAPPPKQIFAGMKLAALGEARTPTVRSAIEQHGGAWCADEEEEGVDFIVVRLVSGSKLYRAEEDTKMRAKYRTECWLEQCIYADRVCEPEEQISSVPLGIEIPVFGAENILMAISGFDQSEACGLKRLFRALGITFTPTFSRKCTHLLCPSGTGQKYEKAREWGVPVVGREWLMMLCETGEVPVRGVGEVAGGAGEGVEMDVDMPGGGELSTKRKDLKGKGKEVDRMDVDGEAEGNLVDITNVGPSDPVIHAQRDLASAVMKKAKKPPTQPQGPPPPRTHAIEPVSFGAPRLLTKSYSTSSSSIGTGNAKGNVVSSSVSPSGSQPSSSARRLEKEREEREESFVKHALDGMGGMEIDETGSAPQERKDLSRGERVPSSASPEPMKLVRTDTEFVDDRDRDPHDDESGHGDGDGGRQKSESPVKVAKVLTRALKDSIVSLLGKRMRGLGEGDEDEGEEEEGEEGADVPMEFEAQEGEEEEGDDVVIPDSEAGGEVLERKESLKAATATTPRTMTRTRSKLGLSASRTKPKRSRTESRTTSERDLTAAFRAAEKALVSASASGSGDAEVGEVELEEAGEAASAAGPSTPVRVGSSPAHGASTTKRKANAKAKKARVGVGVGSGSVRMTRASARLLQESQAESQMEVEESQGDVEGEMEESQGTSVSASQAPAQAQGKRRKRAPSTTTVLTTATATTTTTITTTNTATTAKGKGKVHVEYEDPYENEERSKLLDMLAAREREREAGLLLAASASALGSVLGSTLGSAAGSGTPGAKTTSTKAVVGRRAEENDEIVVLSETMGTVQEQESSIRDESLLQSVNLRTNASGVVRRRSSRIVG</sequence>
<dbReference type="InterPro" id="IPR001357">
    <property type="entry name" value="BRCT_dom"/>
</dbReference>
<feature type="compositionally biased region" description="Pro residues" evidence="2">
    <location>
        <begin position="803"/>
        <end position="813"/>
    </location>
</feature>
<feature type="domain" description="BRCT" evidence="3">
    <location>
        <begin position="81"/>
        <end position="152"/>
    </location>
</feature>
<accession>A0A8H4QN50</accession>
<feature type="region of interest" description="Disordered" evidence="2">
    <location>
        <begin position="974"/>
        <end position="1078"/>
    </location>
</feature>
<dbReference type="PANTHER" id="PTHR13561">
    <property type="entry name" value="DNA REPLICATION REGULATOR DPB11-RELATED"/>
    <property type="match status" value="1"/>
</dbReference>
<feature type="compositionally biased region" description="Low complexity" evidence="2">
    <location>
        <begin position="1038"/>
        <end position="1049"/>
    </location>
</feature>
<gene>
    <name evidence="4" type="ORF">D9613_008021</name>
</gene>
<evidence type="ECO:0000313" key="5">
    <source>
        <dbReference type="Proteomes" id="UP000521872"/>
    </source>
</evidence>
<feature type="compositionally biased region" description="Acidic residues" evidence="2">
    <location>
        <begin position="1177"/>
        <end position="1192"/>
    </location>
</feature>
<dbReference type="PANTHER" id="PTHR13561:SF20">
    <property type="entry name" value="DNA TOPOISOMERASE 2-BINDING PROTEIN 1"/>
    <property type="match status" value="1"/>
</dbReference>
<dbReference type="PROSITE" id="PS50172">
    <property type="entry name" value="BRCT"/>
    <property type="match status" value="4"/>
</dbReference>
<feature type="compositionally biased region" description="Basic and acidic residues" evidence="2">
    <location>
        <begin position="920"/>
        <end position="955"/>
    </location>
</feature>
<keyword evidence="1" id="KW-0677">Repeat</keyword>
<feature type="compositionally biased region" description="Low complexity" evidence="2">
    <location>
        <begin position="848"/>
        <end position="864"/>
    </location>
</feature>
<feature type="region of interest" description="Disordered" evidence="2">
    <location>
        <begin position="1297"/>
        <end position="1318"/>
    </location>
</feature>
<reference evidence="4 5" key="1">
    <citation type="submission" date="2019-12" db="EMBL/GenBank/DDBJ databases">
        <authorList>
            <person name="Floudas D."/>
            <person name="Bentzer J."/>
            <person name="Ahren D."/>
            <person name="Johansson T."/>
            <person name="Persson P."/>
            <person name="Tunlid A."/>
        </authorList>
    </citation>
    <scope>NUCLEOTIDE SEQUENCE [LARGE SCALE GENOMIC DNA]</scope>
    <source>
        <strain evidence="4 5">CBS 102.39</strain>
    </source>
</reference>
<dbReference type="SUPFAM" id="SSF52113">
    <property type="entry name" value="BRCT domain"/>
    <property type="match status" value="3"/>
</dbReference>
<feature type="compositionally biased region" description="Basic and acidic residues" evidence="2">
    <location>
        <begin position="1066"/>
        <end position="1078"/>
    </location>
</feature>
<feature type="region of interest" description="Disordered" evidence="2">
    <location>
        <begin position="731"/>
        <end position="758"/>
    </location>
</feature>
<dbReference type="CDD" id="cd00027">
    <property type="entry name" value="BRCT"/>
    <property type="match status" value="1"/>
</dbReference>
<feature type="compositionally biased region" description="Acidic residues" evidence="2">
    <location>
        <begin position="1006"/>
        <end position="1019"/>
    </location>
</feature>
<feature type="domain" description="BRCT" evidence="3">
    <location>
        <begin position="660"/>
        <end position="709"/>
    </location>
</feature>
<feature type="compositionally biased region" description="Basic and acidic residues" evidence="2">
    <location>
        <begin position="899"/>
        <end position="909"/>
    </location>
</feature>
<dbReference type="CDD" id="cd17731">
    <property type="entry name" value="BRCT_TopBP1_rpt2_like"/>
    <property type="match status" value="2"/>
</dbReference>
<feature type="region of interest" description="Disordered" evidence="2">
    <location>
        <begin position="495"/>
        <end position="540"/>
    </location>
</feature>
<dbReference type="InterPro" id="IPR059215">
    <property type="entry name" value="BRCT2_TopBP1-like"/>
</dbReference>
<dbReference type="Pfam" id="PF12738">
    <property type="entry name" value="PTCB-BRCT"/>
    <property type="match status" value="2"/>
</dbReference>
<dbReference type="GO" id="GO:0033314">
    <property type="term" value="P:mitotic DNA replication checkpoint signaling"/>
    <property type="evidence" value="ECO:0007669"/>
    <property type="project" value="TreeGrafter"/>
</dbReference>
<feature type="region of interest" description="Disordered" evidence="2">
    <location>
        <begin position="466"/>
        <end position="485"/>
    </location>
</feature>
<name>A0A8H4QN50_9AGAR</name>
<dbReference type="GO" id="GO:0007095">
    <property type="term" value="P:mitotic G2 DNA damage checkpoint signaling"/>
    <property type="evidence" value="ECO:0007669"/>
    <property type="project" value="TreeGrafter"/>
</dbReference>
<protein>
    <recommendedName>
        <fullName evidence="3">BRCT domain-containing protein</fullName>
    </recommendedName>
</protein>
<feature type="compositionally biased region" description="Low complexity" evidence="2">
    <location>
        <begin position="526"/>
        <end position="535"/>
    </location>
</feature>
<feature type="compositionally biased region" description="Basic and acidic residues" evidence="2">
    <location>
        <begin position="865"/>
        <end position="883"/>
    </location>
</feature>
<feature type="region of interest" description="Disordered" evidence="2">
    <location>
        <begin position="1092"/>
        <end position="1224"/>
    </location>
</feature>
<dbReference type="SMART" id="SM00292">
    <property type="entry name" value="BRCT"/>
    <property type="match status" value="3"/>
</dbReference>
<feature type="compositionally biased region" description="Low complexity" evidence="2">
    <location>
        <begin position="331"/>
        <end position="340"/>
    </location>
</feature>
<feature type="region of interest" description="Disordered" evidence="2">
    <location>
        <begin position="273"/>
        <end position="361"/>
    </location>
</feature>
<keyword evidence="5" id="KW-1185">Reference proteome</keyword>
<dbReference type="InterPro" id="IPR036420">
    <property type="entry name" value="BRCT_dom_sf"/>
</dbReference>
<feature type="compositionally biased region" description="Basic and acidic residues" evidence="2">
    <location>
        <begin position="746"/>
        <end position="758"/>
    </location>
</feature>
<feature type="compositionally biased region" description="Acidic residues" evidence="2">
    <location>
        <begin position="984"/>
        <end position="999"/>
    </location>
</feature>
<feature type="domain" description="BRCT" evidence="3">
    <location>
        <begin position="539"/>
        <end position="629"/>
    </location>
</feature>
<feature type="compositionally biased region" description="Low complexity" evidence="2">
    <location>
        <begin position="1197"/>
        <end position="1208"/>
    </location>
</feature>
<feature type="compositionally biased region" description="Basic residues" evidence="2">
    <location>
        <begin position="1136"/>
        <end position="1148"/>
    </location>
</feature>
<comment type="caution">
    <text evidence="4">The sequence shown here is derived from an EMBL/GenBank/DDBJ whole genome shotgun (WGS) entry which is preliminary data.</text>
</comment>
<dbReference type="GO" id="GO:0006270">
    <property type="term" value="P:DNA replication initiation"/>
    <property type="evidence" value="ECO:0007669"/>
    <property type="project" value="TreeGrafter"/>
</dbReference>
<organism evidence="4 5">
    <name type="scientific">Agrocybe pediades</name>
    <dbReference type="NCBI Taxonomy" id="84607"/>
    <lineage>
        <taxon>Eukaryota</taxon>
        <taxon>Fungi</taxon>
        <taxon>Dikarya</taxon>
        <taxon>Basidiomycota</taxon>
        <taxon>Agaricomycotina</taxon>
        <taxon>Agaricomycetes</taxon>
        <taxon>Agaricomycetidae</taxon>
        <taxon>Agaricales</taxon>
        <taxon>Agaricineae</taxon>
        <taxon>Strophariaceae</taxon>
        <taxon>Agrocybe</taxon>
    </lineage>
</organism>